<dbReference type="InterPro" id="IPR011051">
    <property type="entry name" value="RmlC_Cupin_sf"/>
</dbReference>
<sequence>MGQTDRPVLVQWVSPESPAPSVHYHPTTETFSALEGQLTVVRDGTPTRVSPGDSVTVDPDQAHTFRNDTDETIAFSARLPSLRTVKGLYTVWGLAHERGSDETGTYPGPGPVHSLAVAADLSDETTMGAPLPIPGGCWAIVEWVTRLAGVSGIDETYFDVSFWDRHVEQPEWGAI</sequence>
<evidence type="ECO:0000259" key="1">
    <source>
        <dbReference type="Pfam" id="PF07883"/>
    </source>
</evidence>
<dbReference type="InterPro" id="IPR053146">
    <property type="entry name" value="QDO-like"/>
</dbReference>
<protein>
    <submittedName>
        <fullName evidence="2">Cupin domain-containing protein</fullName>
    </submittedName>
</protein>
<dbReference type="InterPro" id="IPR014710">
    <property type="entry name" value="RmlC-like_jellyroll"/>
</dbReference>
<feature type="domain" description="Cupin type-2" evidence="1">
    <location>
        <begin position="16"/>
        <end position="73"/>
    </location>
</feature>
<organism evidence="2 3">
    <name type="scientific">Haloarcula rubra</name>
    <dbReference type="NCBI Taxonomy" id="2487747"/>
    <lineage>
        <taxon>Archaea</taxon>
        <taxon>Methanobacteriati</taxon>
        <taxon>Methanobacteriota</taxon>
        <taxon>Stenosarchaea group</taxon>
        <taxon>Halobacteria</taxon>
        <taxon>Halobacteriales</taxon>
        <taxon>Haloarculaceae</taxon>
        <taxon>Haloarcula</taxon>
    </lineage>
</organism>
<gene>
    <name evidence="2" type="ORF">EGH21_22830</name>
</gene>
<accession>A0AAW4PX01</accession>
<evidence type="ECO:0000313" key="3">
    <source>
        <dbReference type="Proteomes" id="UP001430377"/>
    </source>
</evidence>
<name>A0AAW4PX01_9EURY</name>
<dbReference type="PANTHER" id="PTHR36440:SF1">
    <property type="entry name" value="PUTATIVE (AFU_ORTHOLOGUE AFUA_8G07350)-RELATED"/>
    <property type="match status" value="1"/>
</dbReference>
<dbReference type="InterPro" id="IPR013096">
    <property type="entry name" value="Cupin_2"/>
</dbReference>
<dbReference type="RefSeq" id="WP_220620708.1">
    <property type="nucleotide sequence ID" value="NZ_RKLR01000020.1"/>
</dbReference>
<dbReference type="Gene3D" id="2.60.120.10">
    <property type="entry name" value="Jelly Rolls"/>
    <property type="match status" value="1"/>
</dbReference>
<proteinExistence type="predicted"/>
<dbReference type="Proteomes" id="UP001430377">
    <property type="component" value="Unassembled WGS sequence"/>
</dbReference>
<comment type="caution">
    <text evidence="2">The sequence shown here is derived from an EMBL/GenBank/DDBJ whole genome shotgun (WGS) entry which is preliminary data.</text>
</comment>
<reference evidence="2 3" key="1">
    <citation type="submission" date="2021-06" db="EMBL/GenBank/DDBJ databases">
        <title>Halomicroarcula sp. a new haloarchaeum isolated from saline soil.</title>
        <authorList>
            <person name="Duran-Viseras A."/>
            <person name="Sanchez-Porro C."/>
            <person name="Ventosa A."/>
        </authorList>
    </citation>
    <scope>NUCLEOTIDE SEQUENCE [LARGE SCALE GENOMIC DNA]</scope>
    <source>
        <strain evidence="2 3">F13</strain>
    </source>
</reference>
<dbReference type="Pfam" id="PF07883">
    <property type="entry name" value="Cupin_2"/>
    <property type="match status" value="1"/>
</dbReference>
<dbReference type="SUPFAM" id="SSF51182">
    <property type="entry name" value="RmlC-like cupins"/>
    <property type="match status" value="1"/>
</dbReference>
<dbReference type="EMBL" id="RKLR01000020">
    <property type="protein sequence ID" value="MBX0325856.1"/>
    <property type="molecule type" value="Genomic_DNA"/>
</dbReference>
<evidence type="ECO:0000313" key="2">
    <source>
        <dbReference type="EMBL" id="MBX0325856.1"/>
    </source>
</evidence>
<keyword evidence="3" id="KW-1185">Reference proteome</keyword>
<dbReference type="PANTHER" id="PTHR36440">
    <property type="entry name" value="PUTATIVE (AFU_ORTHOLOGUE AFUA_8G07350)-RELATED"/>
    <property type="match status" value="1"/>
</dbReference>
<dbReference type="AlphaFoldDB" id="A0AAW4PX01"/>